<evidence type="ECO:0000256" key="3">
    <source>
        <dbReference type="ARBA" id="ARBA00023015"/>
    </source>
</evidence>
<evidence type="ECO:0000256" key="7">
    <source>
        <dbReference type="SAM" id="MobiDB-lite"/>
    </source>
</evidence>
<dbReference type="InterPro" id="IPR044280">
    <property type="entry name" value="Hac1/HY5"/>
</dbReference>
<feature type="compositionally biased region" description="Basic residues" evidence="7">
    <location>
        <begin position="73"/>
        <end position="89"/>
    </location>
</feature>
<dbReference type="InterPro" id="IPR046347">
    <property type="entry name" value="bZIP_sf"/>
</dbReference>
<reference evidence="9" key="1">
    <citation type="submission" date="2022-10" db="EMBL/GenBank/DDBJ databases">
        <title>Novel sulphate-reducing endosymbionts in the free-living metamonad Anaeramoeba.</title>
        <authorList>
            <person name="Jerlstrom-Hultqvist J."/>
            <person name="Cepicka I."/>
            <person name="Gallot-Lavallee L."/>
            <person name="Salas-Leiva D."/>
            <person name="Curtis B.A."/>
            <person name="Zahonova K."/>
            <person name="Pipaliya S."/>
            <person name="Dacks J."/>
            <person name="Roger A.J."/>
        </authorList>
    </citation>
    <scope>NUCLEOTIDE SEQUENCE</scope>
    <source>
        <strain evidence="9">BMAN</strain>
    </source>
</reference>
<feature type="compositionally biased region" description="Basic and acidic residues" evidence="7">
    <location>
        <begin position="1"/>
        <end position="15"/>
    </location>
</feature>
<evidence type="ECO:0000259" key="8">
    <source>
        <dbReference type="PROSITE" id="PS50217"/>
    </source>
</evidence>
<organism evidence="9 10">
    <name type="scientific">Anaeramoeba ignava</name>
    <name type="common">Anaerobic marine amoeba</name>
    <dbReference type="NCBI Taxonomy" id="1746090"/>
    <lineage>
        <taxon>Eukaryota</taxon>
        <taxon>Metamonada</taxon>
        <taxon>Anaeramoebidae</taxon>
        <taxon>Anaeramoeba</taxon>
    </lineage>
</organism>
<dbReference type="GO" id="GO:0000981">
    <property type="term" value="F:DNA-binding transcription factor activity, RNA polymerase II-specific"/>
    <property type="evidence" value="ECO:0007669"/>
    <property type="project" value="InterPro"/>
</dbReference>
<dbReference type="PANTHER" id="PTHR46714">
    <property type="entry name" value="TRANSCRIPTIONAL ACTIVATOR HAC1"/>
    <property type="match status" value="1"/>
</dbReference>
<keyword evidence="3" id="KW-0805">Transcription regulation</keyword>
<dbReference type="GO" id="GO:0003677">
    <property type="term" value="F:DNA binding"/>
    <property type="evidence" value="ECO:0007669"/>
    <property type="project" value="UniProtKB-KW"/>
</dbReference>
<feature type="region of interest" description="Disordered" evidence="7">
    <location>
        <begin position="1"/>
        <end position="129"/>
    </location>
</feature>
<dbReference type="GO" id="GO:0005634">
    <property type="term" value="C:nucleus"/>
    <property type="evidence" value="ECO:0007669"/>
    <property type="project" value="UniProtKB-SubCell"/>
</dbReference>
<keyword evidence="5" id="KW-0804">Transcription</keyword>
<comment type="subcellular location">
    <subcellularLocation>
        <location evidence="1">Nucleus</location>
    </subcellularLocation>
</comment>
<sequence length="222" mass="26378">MNNKENNFDKETNTEEKEENTEKQTTFNLNNFTNDEPTKQPQNQQRMNKERNIPNATSSKNLNKNKKENQNKNNKKRQSKNQKKNKKGFSSKDLLSITSRSQLKFLTKDQKKERRKLKNRISARNSRERVKQKVVDLQQHVGELEQENQNLKKEVENLHQEMNQLQQQLKGPDNFIFQQQNAEERQITSQIMANFQMSGYRFVYPNDYIPPPSNFPSNSQMN</sequence>
<dbReference type="CDD" id="cd14686">
    <property type="entry name" value="bZIP"/>
    <property type="match status" value="1"/>
</dbReference>
<dbReference type="PROSITE" id="PS00036">
    <property type="entry name" value="BZIP_BASIC"/>
    <property type="match status" value="1"/>
</dbReference>
<evidence type="ECO:0000256" key="2">
    <source>
        <dbReference type="ARBA" id="ARBA00007163"/>
    </source>
</evidence>
<dbReference type="SUPFAM" id="SSF57959">
    <property type="entry name" value="Leucine zipper domain"/>
    <property type="match status" value="1"/>
</dbReference>
<evidence type="ECO:0000313" key="10">
    <source>
        <dbReference type="Proteomes" id="UP001149090"/>
    </source>
</evidence>
<proteinExistence type="inferred from homology"/>
<gene>
    <name evidence="9" type="ORF">M0811_03841</name>
</gene>
<dbReference type="GO" id="GO:0045944">
    <property type="term" value="P:positive regulation of transcription by RNA polymerase II"/>
    <property type="evidence" value="ECO:0007669"/>
    <property type="project" value="InterPro"/>
</dbReference>
<feature type="compositionally biased region" description="Polar residues" evidence="7">
    <location>
        <begin position="29"/>
        <end position="46"/>
    </location>
</feature>
<evidence type="ECO:0000313" key="9">
    <source>
        <dbReference type="EMBL" id="KAJ5080356.1"/>
    </source>
</evidence>
<dbReference type="InterPro" id="IPR004827">
    <property type="entry name" value="bZIP"/>
</dbReference>
<evidence type="ECO:0000256" key="6">
    <source>
        <dbReference type="ARBA" id="ARBA00023242"/>
    </source>
</evidence>
<dbReference type="PANTHER" id="PTHR46714:SF6">
    <property type="entry name" value="TRANSCRIPTIONAL ACTIVATOR HAC1"/>
    <property type="match status" value="1"/>
</dbReference>
<comment type="similarity">
    <text evidence="2">Belongs to the bZIP family.</text>
</comment>
<protein>
    <submittedName>
        <fullName evidence="9">Basic-leucine zipper transcription factor f-related</fullName>
    </submittedName>
</protein>
<dbReference type="Pfam" id="PF00170">
    <property type="entry name" value="bZIP_1"/>
    <property type="match status" value="1"/>
</dbReference>
<dbReference type="Proteomes" id="UP001149090">
    <property type="component" value="Unassembled WGS sequence"/>
</dbReference>
<keyword evidence="4" id="KW-0238">DNA-binding</keyword>
<keyword evidence="6" id="KW-0539">Nucleus</keyword>
<dbReference type="SMART" id="SM00338">
    <property type="entry name" value="BRLZ"/>
    <property type="match status" value="1"/>
</dbReference>
<feature type="domain" description="BZIP" evidence="8">
    <location>
        <begin position="109"/>
        <end position="170"/>
    </location>
</feature>
<dbReference type="OrthoDB" id="20960at2759"/>
<evidence type="ECO:0000256" key="1">
    <source>
        <dbReference type="ARBA" id="ARBA00004123"/>
    </source>
</evidence>
<dbReference type="EMBL" id="JAPDFW010000011">
    <property type="protein sequence ID" value="KAJ5080356.1"/>
    <property type="molecule type" value="Genomic_DNA"/>
</dbReference>
<accession>A0A9Q0LXD0</accession>
<evidence type="ECO:0000256" key="4">
    <source>
        <dbReference type="ARBA" id="ARBA00023125"/>
    </source>
</evidence>
<name>A0A9Q0LXD0_ANAIG</name>
<evidence type="ECO:0000256" key="5">
    <source>
        <dbReference type="ARBA" id="ARBA00023163"/>
    </source>
</evidence>
<keyword evidence="10" id="KW-1185">Reference proteome</keyword>
<comment type="caution">
    <text evidence="9">The sequence shown here is derived from an EMBL/GenBank/DDBJ whole genome shotgun (WGS) entry which is preliminary data.</text>
</comment>
<dbReference type="Gene3D" id="1.20.5.170">
    <property type="match status" value="1"/>
</dbReference>
<dbReference type="AlphaFoldDB" id="A0A9Q0LXD0"/>
<dbReference type="PROSITE" id="PS50217">
    <property type="entry name" value="BZIP"/>
    <property type="match status" value="1"/>
</dbReference>